<keyword evidence="3 6" id="KW-0812">Transmembrane</keyword>
<dbReference type="InterPro" id="IPR019264">
    <property type="entry name" value="DUF2179"/>
</dbReference>
<feature type="domain" description="DUF2179" evidence="7">
    <location>
        <begin position="279"/>
        <end position="331"/>
    </location>
</feature>
<keyword evidence="4 6" id="KW-1133">Transmembrane helix</keyword>
<evidence type="ECO:0000256" key="4">
    <source>
        <dbReference type="ARBA" id="ARBA00022989"/>
    </source>
</evidence>
<keyword evidence="2" id="KW-1003">Cell membrane</keyword>
<dbReference type="Pfam" id="PF02588">
    <property type="entry name" value="YitT_membrane"/>
    <property type="match status" value="1"/>
</dbReference>
<dbReference type="InterPro" id="IPR003740">
    <property type="entry name" value="YitT"/>
</dbReference>
<name>W8GMK4_9MOLU</name>
<feature type="transmembrane region" description="Helical" evidence="6">
    <location>
        <begin position="76"/>
        <end position="94"/>
    </location>
</feature>
<dbReference type="HOGENOM" id="CLU_757964_0_0_14"/>
<feature type="transmembrane region" description="Helical" evidence="6">
    <location>
        <begin position="222"/>
        <end position="245"/>
    </location>
</feature>
<dbReference type="EMBL" id="CP006932">
    <property type="protein sequence ID" value="AHK22261.1"/>
    <property type="molecule type" value="Genomic_DNA"/>
</dbReference>
<dbReference type="eggNOG" id="COG1284">
    <property type="taxonomic scope" value="Bacteria"/>
</dbReference>
<evidence type="ECO:0000256" key="5">
    <source>
        <dbReference type="ARBA" id="ARBA00023136"/>
    </source>
</evidence>
<evidence type="ECO:0000256" key="3">
    <source>
        <dbReference type="ARBA" id="ARBA00022692"/>
    </source>
</evidence>
<dbReference type="Pfam" id="PF10035">
    <property type="entry name" value="DUF2179"/>
    <property type="match status" value="1"/>
</dbReference>
<feature type="transmembrane region" description="Helical" evidence="6">
    <location>
        <begin position="149"/>
        <end position="169"/>
    </location>
</feature>
<comment type="subcellular location">
    <subcellularLocation>
        <location evidence="1">Cell membrane</location>
        <topology evidence="1">Multi-pass membrane protein</topology>
    </subcellularLocation>
</comment>
<dbReference type="STRING" id="1427984.X271_00152"/>
<dbReference type="Proteomes" id="UP000019450">
    <property type="component" value="Chromosome"/>
</dbReference>
<evidence type="ECO:0000259" key="7">
    <source>
        <dbReference type="Pfam" id="PF10035"/>
    </source>
</evidence>
<dbReference type="InterPro" id="IPR051461">
    <property type="entry name" value="UPF0750_membrane"/>
</dbReference>
<dbReference type="GO" id="GO:0005886">
    <property type="term" value="C:plasma membrane"/>
    <property type="evidence" value="ECO:0007669"/>
    <property type="project" value="UniProtKB-SubCell"/>
</dbReference>
<sequence>MNELLVATKLNLNKVTKNKKIKGILVLTFASICLAFAVNFFVIESGIISAGAAGIAQGISYTIVASTGQADEFIILYYWIINVLINLPIIIFTFKFYGRKLLGYSLYVFTVTLVVSLAISYIPVIKDIEIIPAIDETNPNYDILNTFRVFILAFMAGIIYGISLGVIFIKGATSLGLDPIVRYLSREKRLNIAKVLFLISIVNSIIWLSVQPYVSDQVVDNYITDVLFGPYIIGSLIFIGTYSLIVSKIYSTKKLFQLNINSEKYGKISDKLNEINYHRGHTIELVTGGFSKKTRGILKIIVNIEEIDDVINLAESIDPNVFIDAVEVARVKTKKIVYWNPVTNEDIKQKKKHSKEHNIKKEKDE</sequence>
<evidence type="ECO:0000256" key="6">
    <source>
        <dbReference type="SAM" id="Phobius"/>
    </source>
</evidence>
<keyword evidence="5 6" id="KW-0472">Membrane</keyword>
<dbReference type="KEGG" id="hcr:X271_00152"/>
<evidence type="ECO:0000256" key="2">
    <source>
        <dbReference type="ARBA" id="ARBA00022475"/>
    </source>
</evidence>
<feature type="transmembrane region" description="Helical" evidence="6">
    <location>
        <begin position="21"/>
        <end position="43"/>
    </location>
</feature>
<dbReference type="Gene3D" id="3.30.70.120">
    <property type="match status" value="1"/>
</dbReference>
<feature type="transmembrane region" description="Helical" evidence="6">
    <location>
        <begin position="101"/>
        <end position="122"/>
    </location>
</feature>
<organism evidence="8 9">
    <name type="scientific">Candidatus Hepatoplasma crinochetorum Av</name>
    <dbReference type="NCBI Taxonomy" id="1427984"/>
    <lineage>
        <taxon>Bacteria</taxon>
        <taxon>Bacillati</taxon>
        <taxon>Mycoplasmatota</taxon>
        <taxon>Mollicutes</taxon>
        <taxon>Candidatus Hepatoplasmataceae</taxon>
        <taxon>Candidatus Hepatoplasma</taxon>
    </lineage>
</organism>
<dbReference type="PANTHER" id="PTHR33545">
    <property type="entry name" value="UPF0750 MEMBRANE PROTEIN YITT-RELATED"/>
    <property type="match status" value="1"/>
</dbReference>
<reference evidence="8 9" key="1">
    <citation type="journal article" date="2014" name="Genome Biol. Evol.">
        <title>Phylogenomics of "Candidatus Hepatoplasma crinochetorum," a Lineage of Mollicutes Associated with Noninsect Arthropods.</title>
        <authorList>
            <person name="Leclercq S."/>
            <person name="Dittmer J."/>
            <person name="Bouchon D."/>
            <person name="Cordaux R."/>
        </authorList>
    </citation>
    <scope>NUCLEOTIDE SEQUENCE [LARGE SCALE GENOMIC DNA]</scope>
    <source>
        <strain evidence="8 9">Av</strain>
    </source>
</reference>
<evidence type="ECO:0000313" key="9">
    <source>
        <dbReference type="Proteomes" id="UP000019450"/>
    </source>
</evidence>
<evidence type="ECO:0000313" key="8">
    <source>
        <dbReference type="EMBL" id="AHK22261.1"/>
    </source>
</evidence>
<dbReference type="PANTHER" id="PTHR33545:SF5">
    <property type="entry name" value="UPF0750 MEMBRANE PROTEIN YITT"/>
    <property type="match status" value="1"/>
</dbReference>
<dbReference type="RefSeq" id="WP_025208562.1">
    <property type="nucleotide sequence ID" value="NZ_CP006932.1"/>
</dbReference>
<protein>
    <recommendedName>
        <fullName evidence="7">DUF2179 domain-containing protein</fullName>
    </recommendedName>
</protein>
<feature type="transmembrane region" description="Helical" evidence="6">
    <location>
        <begin position="190"/>
        <end position="210"/>
    </location>
</feature>
<keyword evidence="9" id="KW-1185">Reference proteome</keyword>
<dbReference type="AlphaFoldDB" id="W8GMK4"/>
<dbReference type="InterPro" id="IPR015867">
    <property type="entry name" value="N-reg_PII/ATP_PRibTrfase_C"/>
</dbReference>
<accession>W8GMK4</accession>
<proteinExistence type="predicted"/>
<gene>
    <name evidence="8" type="ORF">X271_00152</name>
</gene>
<evidence type="ECO:0000256" key="1">
    <source>
        <dbReference type="ARBA" id="ARBA00004651"/>
    </source>
</evidence>